<organism evidence="2 3">
    <name type="scientific">Vibrio vulnificus</name>
    <dbReference type="NCBI Taxonomy" id="672"/>
    <lineage>
        <taxon>Bacteria</taxon>
        <taxon>Pseudomonadati</taxon>
        <taxon>Pseudomonadota</taxon>
        <taxon>Gammaproteobacteria</taxon>
        <taxon>Vibrionales</taxon>
        <taxon>Vibrionaceae</taxon>
        <taxon>Vibrio</taxon>
    </lineage>
</organism>
<dbReference type="Proteomes" id="UP000664056">
    <property type="component" value="Unassembled WGS sequence"/>
</dbReference>
<evidence type="ECO:0000313" key="3">
    <source>
        <dbReference type="Proteomes" id="UP000664056"/>
    </source>
</evidence>
<dbReference type="Gene3D" id="2.30.30.40">
    <property type="entry name" value="SH3 Domains"/>
    <property type="match status" value="1"/>
</dbReference>
<feature type="domain" description="SH3b" evidence="1">
    <location>
        <begin position="20"/>
        <end position="92"/>
    </location>
</feature>
<dbReference type="InterPro" id="IPR003646">
    <property type="entry name" value="SH3-like_bac-type"/>
</dbReference>
<comment type="caution">
    <text evidence="2">The sequence shown here is derived from an EMBL/GenBank/DDBJ whole genome shotgun (WGS) entry which is preliminary data.</text>
</comment>
<proteinExistence type="predicted"/>
<dbReference type="Pfam" id="PF08239">
    <property type="entry name" value="SH3_3"/>
    <property type="match status" value="1"/>
</dbReference>
<evidence type="ECO:0000259" key="1">
    <source>
        <dbReference type="SMART" id="SM00287"/>
    </source>
</evidence>
<dbReference type="SMART" id="SM00287">
    <property type="entry name" value="SH3b"/>
    <property type="match status" value="1"/>
</dbReference>
<protein>
    <submittedName>
        <fullName evidence="2">SH3 domain-containing protein</fullName>
    </submittedName>
</protein>
<dbReference type="AlphaFoldDB" id="A0AAW4HHY1"/>
<name>A0AAW4HHY1_VIBVL</name>
<evidence type="ECO:0000313" key="2">
    <source>
        <dbReference type="EMBL" id="MBN8124649.1"/>
    </source>
</evidence>
<accession>A0AAW4HHY1</accession>
<sequence length="183" mass="20956">MKYLLSLLVLFVPMIVLASDKSMYVVASELNVRLEPNSKGKITNVLYHGQKVEVFEFRSGWARISKYYDGNIEGVSGNVARWVSSKYLNDNKPAPKTQKGKGTTRLERALSYSDDYSTYKSIFIDKSQVLINMGRCSLADFEEFGGWVRSTNYKPKKVYFTYCGEAHISNRIYLDISSHKLFQ</sequence>
<reference evidence="2" key="1">
    <citation type="submission" date="2021-03" db="EMBL/GenBank/DDBJ databases">
        <title>Study of the foodborne Vibrio vulnificus isolates from China.</title>
        <authorList>
            <person name="Zheng Z."/>
            <person name="Ye L."/>
        </authorList>
    </citation>
    <scope>NUCLEOTIDE SEQUENCE</scope>
    <source>
        <strain evidence="2">Vv1582</strain>
    </source>
</reference>
<dbReference type="RefSeq" id="WP_130199073.1">
    <property type="nucleotide sequence ID" value="NZ_JAFKOQ010000063.1"/>
</dbReference>
<dbReference type="EMBL" id="JAFKOQ010000063">
    <property type="protein sequence ID" value="MBN8124649.1"/>
    <property type="molecule type" value="Genomic_DNA"/>
</dbReference>
<gene>
    <name evidence="2" type="ORF">J0J18_23370</name>
</gene>